<dbReference type="Gene3D" id="2.30.30.490">
    <property type="match status" value="2"/>
</dbReference>
<feature type="compositionally biased region" description="Acidic residues" evidence="8">
    <location>
        <begin position="29"/>
        <end position="40"/>
    </location>
</feature>
<dbReference type="GO" id="GO:0003677">
    <property type="term" value="F:DNA binding"/>
    <property type="evidence" value="ECO:0007669"/>
    <property type="project" value="TreeGrafter"/>
</dbReference>
<dbReference type="CDD" id="cd18635">
    <property type="entry name" value="CD_CMT3_like"/>
    <property type="match status" value="1"/>
</dbReference>
<dbReference type="EMBL" id="JAVXUO010001823">
    <property type="protein sequence ID" value="KAK2978806.1"/>
    <property type="molecule type" value="Genomic_DNA"/>
</dbReference>
<evidence type="ECO:0000256" key="3">
    <source>
        <dbReference type="ARBA" id="ARBA00022603"/>
    </source>
</evidence>
<sequence>MATKRKGCDSSASTAGPGKLRKAAKTAASEEDPLMEEESPVWEGESPSSRSTRKIQARVRAADDEEEASQFVGDPYEDDEAKQLWPHRYFPRKKAFHCLTLPNIMNLLRKGQDNQEEIIQATRHYKQALVDGRVVFDLGDDCYVKVIKDCSNFIDDKRLFLSDVKDDNPLDCLIEKLKIVRMPLEIKILLYILFVSQEKRCAAENARDGSESDSTISCEADLTGNAGGGMFAKEEVIEDKSSLVVTLLDLYSGCGAMSTGLCLGANLSGVKLTTKWAVDMNEHACASLKLNHPETQVRNECAEDFLMLLKEWQKLCATFVKLGYGDSAIMQEDEADEESSVDDDDDAGEDEGEVYEVEKVLSICYGDPKKIKEGGLYLKIRWKGYGPDEDTWEPIETLGYANIPRNSSSFAYYPYATRGTADVICGGPPCQGMSGFNRHRNKEDPLADEKNKQLAVYMDTVEFLKPKFVLMENVVDILRFAGGFLGRYALGRLVGMNYQARVGIMPAGAYGLPQFRMRMFMWGARATENLPKYPLPTHDVVVRGNTPVEFKSNAVDYDEGHEVELEKKVFLGDAISDLPPVKNDEARDSMAYMGEPETEFQRFIRLRKDEMPGCSASGLSQHDLFDHRPLELNKDDYLRVCQVPKKKGASFRNLKGVRVMADNKVEFDPEVERVLLPSGKPLVILHPEQDRVLTIRENARLQGFPDYYQLVGPVKQRYIQVGNAVAVPVARALGYALGLAFTSSCDSANPSAKKKSTVARSTASHSSSPYYQSTVARSTPRPRAERLHPQRIALFTSLSIHCSKIDCRGRVQSTCIHNR</sequence>
<protein>
    <recommendedName>
        <fullName evidence="2">DNA (cytosine-5-)-methyltransferase</fullName>
        <ecNumber evidence="2">2.1.1.37</ecNumber>
    </recommendedName>
</protein>
<dbReference type="InterPro" id="IPR029063">
    <property type="entry name" value="SAM-dependent_MTases_sf"/>
</dbReference>
<dbReference type="PROSITE" id="PS00598">
    <property type="entry name" value="CHROMO_1"/>
    <property type="match status" value="1"/>
</dbReference>
<dbReference type="SMART" id="SM00298">
    <property type="entry name" value="CHROMO"/>
    <property type="match status" value="1"/>
</dbReference>
<dbReference type="InterPro" id="IPR001525">
    <property type="entry name" value="C5_MeTfrase"/>
</dbReference>
<dbReference type="AlphaFoldDB" id="A0AA88RGY5"/>
<keyword evidence="4 7" id="KW-0808">Transferase</keyword>
<dbReference type="InterPro" id="IPR023779">
    <property type="entry name" value="Chromodomain_CS"/>
</dbReference>
<dbReference type="EC" id="2.1.1.37" evidence="2"/>
<dbReference type="InterPro" id="IPR043151">
    <property type="entry name" value="BAH_sf"/>
</dbReference>
<evidence type="ECO:0000256" key="5">
    <source>
        <dbReference type="ARBA" id="ARBA00022691"/>
    </source>
</evidence>
<organism evidence="10 11">
    <name type="scientific">Escallonia rubra</name>
    <dbReference type="NCBI Taxonomy" id="112253"/>
    <lineage>
        <taxon>Eukaryota</taxon>
        <taxon>Viridiplantae</taxon>
        <taxon>Streptophyta</taxon>
        <taxon>Embryophyta</taxon>
        <taxon>Tracheophyta</taxon>
        <taxon>Spermatophyta</taxon>
        <taxon>Magnoliopsida</taxon>
        <taxon>eudicotyledons</taxon>
        <taxon>Gunneridae</taxon>
        <taxon>Pentapetalae</taxon>
        <taxon>asterids</taxon>
        <taxon>campanulids</taxon>
        <taxon>Escalloniales</taxon>
        <taxon>Escalloniaceae</taxon>
        <taxon>Escallonia</taxon>
    </lineage>
</organism>
<keyword evidence="3 7" id="KW-0489">Methyltransferase</keyword>
<dbReference type="PRINTS" id="PR00105">
    <property type="entry name" value="C5METTRFRASE"/>
</dbReference>
<evidence type="ECO:0000313" key="11">
    <source>
        <dbReference type="Proteomes" id="UP001187471"/>
    </source>
</evidence>
<evidence type="ECO:0000256" key="7">
    <source>
        <dbReference type="PROSITE-ProRule" id="PRU01016"/>
    </source>
</evidence>
<evidence type="ECO:0000259" key="9">
    <source>
        <dbReference type="PROSITE" id="PS50013"/>
    </source>
</evidence>
<dbReference type="SUPFAM" id="SSF54160">
    <property type="entry name" value="Chromo domain-like"/>
    <property type="match status" value="1"/>
</dbReference>
<feature type="domain" description="Chromo" evidence="9">
    <location>
        <begin position="355"/>
        <end position="410"/>
    </location>
</feature>
<dbReference type="SUPFAM" id="SSF53335">
    <property type="entry name" value="S-adenosyl-L-methionine-dependent methyltransferases"/>
    <property type="match status" value="1"/>
</dbReference>
<dbReference type="PANTHER" id="PTHR10629">
    <property type="entry name" value="CYTOSINE-SPECIFIC METHYLTRANSFERASE"/>
    <property type="match status" value="1"/>
</dbReference>
<dbReference type="Pfam" id="PF00145">
    <property type="entry name" value="DNA_methylase"/>
    <property type="match status" value="1"/>
</dbReference>
<dbReference type="GO" id="GO:0032259">
    <property type="term" value="P:methylation"/>
    <property type="evidence" value="ECO:0007669"/>
    <property type="project" value="UniProtKB-KW"/>
</dbReference>
<feature type="region of interest" description="Disordered" evidence="8">
    <location>
        <begin position="1"/>
        <end position="72"/>
    </location>
</feature>
<dbReference type="InterPro" id="IPR000953">
    <property type="entry name" value="Chromo/chromo_shadow_dom"/>
</dbReference>
<keyword evidence="6" id="KW-0539">Nucleus</keyword>
<dbReference type="PROSITE" id="PS00094">
    <property type="entry name" value="C5_MTASE_1"/>
    <property type="match status" value="1"/>
</dbReference>
<proteinExistence type="inferred from homology"/>
<keyword evidence="11" id="KW-1185">Reference proteome</keyword>
<evidence type="ECO:0000313" key="10">
    <source>
        <dbReference type="EMBL" id="KAK2978806.1"/>
    </source>
</evidence>
<dbReference type="PROSITE" id="PS51679">
    <property type="entry name" value="SAM_MT_C5"/>
    <property type="match status" value="1"/>
</dbReference>
<comment type="caution">
    <text evidence="10">The sequence shown here is derived from an EMBL/GenBank/DDBJ whole genome shotgun (WGS) entry which is preliminary data.</text>
</comment>
<dbReference type="GO" id="GO:0044027">
    <property type="term" value="P:negative regulation of gene expression via chromosomal CpG island methylation"/>
    <property type="evidence" value="ECO:0007669"/>
    <property type="project" value="TreeGrafter"/>
</dbReference>
<evidence type="ECO:0000256" key="1">
    <source>
        <dbReference type="ARBA" id="ARBA00004123"/>
    </source>
</evidence>
<dbReference type="PROSITE" id="PS50013">
    <property type="entry name" value="CHROMO_2"/>
    <property type="match status" value="1"/>
</dbReference>
<feature type="region of interest" description="Disordered" evidence="8">
    <location>
        <begin position="331"/>
        <end position="351"/>
    </location>
</feature>
<evidence type="ECO:0000256" key="6">
    <source>
        <dbReference type="ARBA" id="ARBA00023242"/>
    </source>
</evidence>
<dbReference type="Gene3D" id="3.40.50.150">
    <property type="entry name" value="Vaccinia Virus protein VP39"/>
    <property type="match status" value="1"/>
</dbReference>
<evidence type="ECO:0000256" key="4">
    <source>
        <dbReference type="ARBA" id="ARBA00022679"/>
    </source>
</evidence>
<comment type="similarity">
    <text evidence="7">Belongs to the class I-like SAM-binding methyltransferase superfamily. C5-methyltransferase family.</text>
</comment>
<dbReference type="InterPro" id="IPR050390">
    <property type="entry name" value="C5-Methyltransferase"/>
</dbReference>
<dbReference type="InterPro" id="IPR016197">
    <property type="entry name" value="Chromo-like_dom_sf"/>
</dbReference>
<dbReference type="InterPro" id="IPR018117">
    <property type="entry name" value="C5_DNA_meth_AS"/>
</dbReference>
<dbReference type="GO" id="GO:0005634">
    <property type="term" value="C:nucleus"/>
    <property type="evidence" value="ECO:0007669"/>
    <property type="project" value="UniProtKB-SubCell"/>
</dbReference>
<feature type="active site" evidence="7">
    <location>
        <position position="430"/>
    </location>
</feature>
<name>A0AA88RGY5_9ASTE</name>
<dbReference type="PANTHER" id="PTHR10629:SF50">
    <property type="entry name" value="DNA (CYTOSINE-5)-METHYLTRANSFERASE CMT3"/>
    <property type="match status" value="1"/>
</dbReference>
<evidence type="ECO:0000256" key="2">
    <source>
        <dbReference type="ARBA" id="ARBA00011975"/>
    </source>
</evidence>
<dbReference type="GO" id="GO:0003886">
    <property type="term" value="F:DNA (cytosine-5-)-methyltransferase activity"/>
    <property type="evidence" value="ECO:0007669"/>
    <property type="project" value="UniProtKB-EC"/>
</dbReference>
<dbReference type="Pfam" id="PF00385">
    <property type="entry name" value="Chromo"/>
    <property type="match status" value="1"/>
</dbReference>
<feature type="compositionally biased region" description="Polar residues" evidence="8">
    <location>
        <begin position="758"/>
        <end position="777"/>
    </location>
</feature>
<dbReference type="Gene3D" id="3.90.120.10">
    <property type="entry name" value="DNA Methylase, subunit A, domain 2"/>
    <property type="match status" value="2"/>
</dbReference>
<evidence type="ECO:0000256" key="8">
    <source>
        <dbReference type="SAM" id="MobiDB-lite"/>
    </source>
</evidence>
<reference evidence="10" key="1">
    <citation type="submission" date="2022-12" db="EMBL/GenBank/DDBJ databases">
        <title>Draft genome assemblies for two species of Escallonia (Escalloniales).</title>
        <authorList>
            <person name="Chanderbali A."/>
            <person name="Dervinis C."/>
            <person name="Anghel I."/>
            <person name="Soltis D."/>
            <person name="Soltis P."/>
            <person name="Zapata F."/>
        </authorList>
    </citation>
    <scope>NUCLEOTIDE SEQUENCE</scope>
    <source>
        <strain evidence="10">UCBG92.1500</strain>
        <tissue evidence="10">Leaf</tissue>
    </source>
</reference>
<dbReference type="Proteomes" id="UP001187471">
    <property type="component" value="Unassembled WGS sequence"/>
</dbReference>
<feature type="region of interest" description="Disordered" evidence="8">
    <location>
        <begin position="746"/>
        <end position="783"/>
    </location>
</feature>
<keyword evidence="5 7" id="KW-0949">S-adenosyl-L-methionine</keyword>
<accession>A0AA88RGY5</accession>
<dbReference type="InterPro" id="IPR023780">
    <property type="entry name" value="Chromo_domain"/>
</dbReference>
<gene>
    <name evidence="10" type="ORF">RJ640_006768</name>
</gene>
<comment type="subcellular location">
    <subcellularLocation>
        <location evidence="1">Nucleus</location>
    </subcellularLocation>
</comment>